<dbReference type="KEGG" id="spq:SPAB_01575"/>
<organism evidence="1 2">
    <name type="scientific">Salmonella paratyphi B (strain ATCC BAA-1250 / SPB7)</name>
    <dbReference type="NCBI Taxonomy" id="1016998"/>
    <lineage>
        <taxon>Bacteria</taxon>
        <taxon>Pseudomonadati</taxon>
        <taxon>Pseudomonadota</taxon>
        <taxon>Gammaproteobacteria</taxon>
        <taxon>Enterobacterales</taxon>
        <taxon>Enterobacteriaceae</taxon>
        <taxon>Salmonella</taxon>
    </lineage>
</organism>
<evidence type="ECO:0000313" key="2">
    <source>
        <dbReference type="Proteomes" id="UP000008556"/>
    </source>
</evidence>
<sequence>MTFHRALIAWLYAAAPVFPSCCQYLLTESFLPAE</sequence>
<dbReference type="AlphaFoldDB" id="A0A6C6Z088"/>
<reference evidence="1 2" key="1">
    <citation type="submission" date="2007-11" db="EMBL/GenBank/DDBJ databases">
        <authorList>
            <consortium name="The Salmonella enterica serovar Paratyphi B Genome Sequencing Project"/>
            <person name="McClelland M."/>
            <person name="Sanderson E.K."/>
            <person name="Porwollik S."/>
            <person name="Spieth J."/>
            <person name="Clifton W.S."/>
            <person name="Fulton R."/>
            <person name="Cordes M."/>
            <person name="Wollam A."/>
            <person name="Shah N."/>
            <person name="Pepin K."/>
            <person name="Bhonagiri V."/>
            <person name="Nash W."/>
            <person name="Johnson M."/>
            <person name="Thiruvilangam P."/>
            <person name="Wilson R."/>
        </authorList>
    </citation>
    <scope>NUCLEOTIDE SEQUENCE [LARGE SCALE GENOMIC DNA]</scope>
    <source>
        <strain evidence="2">ATCC BAA-1250 / SPB7</strain>
    </source>
</reference>
<gene>
    <name evidence="1" type="ordered locus">SPAB_01575</name>
</gene>
<name>A0A6C6Z088_SALPB</name>
<dbReference type="Proteomes" id="UP000008556">
    <property type="component" value="Chromosome"/>
</dbReference>
<evidence type="ECO:0000313" key="1">
    <source>
        <dbReference type="EMBL" id="ABX66972.1"/>
    </source>
</evidence>
<proteinExistence type="predicted"/>
<accession>A0A6C6Z088</accession>
<protein>
    <submittedName>
        <fullName evidence="1">Uncharacterized protein</fullName>
    </submittedName>
</protein>
<dbReference type="EMBL" id="CP000886">
    <property type="protein sequence ID" value="ABX66972.1"/>
    <property type="molecule type" value="Genomic_DNA"/>
</dbReference>